<dbReference type="Proteomes" id="UP000006512">
    <property type="component" value="Unassembled WGS sequence"/>
</dbReference>
<dbReference type="AlphaFoldDB" id="F4QHW4"/>
<gene>
    <name evidence="2" type="ORF">ABI_12890</name>
</gene>
<evidence type="ECO:0000313" key="3">
    <source>
        <dbReference type="Proteomes" id="UP000006512"/>
    </source>
</evidence>
<accession>F4QHW4</accession>
<organism evidence="2 3">
    <name type="scientific">Asticcacaulis biprosthecium C19</name>
    <dbReference type="NCBI Taxonomy" id="715226"/>
    <lineage>
        <taxon>Bacteria</taxon>
        <taxon>Pseudomonadati</taxon>
        <taxon>Pseudomonadota</taxon>
        <taxon>Alphaproteobacteria</taxon>
        <taxon>Caulobacterales</taxon>
        <taxon>Caulobacteraceae</taxon>
        <taxon>Asticcacaulis</taxon>
    </lineage>
</organism>
<evidence type="ECO:0000313" key="2">
    <source>
        <dbReference type="EMBL" id="EGF92851.1"/>
    </source>
</evidence>
<reference evidence="3" key="1">
    <citation type="submission" date="2011-03" db="EMBL/GenBank/DDBJ databases">
        <title>Draft genome sequence of Brevundimonas diminuta.</title>
        <authorList>
            <person name="Brown P.J.B."/>
            <person name="Buechlein A."/>
            <person name="Hemmerich C."/>
            <person name="Brun Y.V."/>
        </authorList>
    </citation>
    <scope>NUCLEOTIDE SEQUENCE [LARGE SCALE GENOMIC DNA]</scope>
    <source>
        <strain evidence="3">C19</strain>
    </source>
</reference>
<dbReference type="eggNOG" id="COG3209">
    <property type="taxonomic scope" value="Bacteria"/>
</dbReference>
<feature type="chain" id="PRO_5003314120" evidence="1">
    <location>
        <begin position="30"/>
        <end position="478"/>
    </location>
</feature>
<dbReference type="EMBL" id="GL883077">
    <property type="protein sequence ID" value="EGF92851.1"/>
    <property type="molecule type" value="Genomic_DNA"/>
</dbReference>
<keyword evidence="1" id="KW-0732">Signal</keyword>
<evidence type="ECO:0000256" key="1">
    <source>
        <dbReference type="SAM" id="SignalP"/>
    </source>
</evidence>
<proteinExistence type="predicted"/>
<dbReference type="STRING" id="715226.ABI_12890"/>
<protein>
    <submittedName>
        <fullName evidence="2">YD repeat-containing protein</fullName>
    </submittedName>
</protein>
<keyword evidence="3" id="KW-1185">Reference proteome</keyword>
<sequence>MSVATRSAKLLLGVSVAAILAAAFGGAQAQVASLPPPVASATDRNGVDLMSGTLSVPLPGISAGSNGSGISRVGSGYNLPYGDNFVGVINGASVTSAITVSLGGTSEQFNYLTFNSGTQLYTYGSDTGTGNSLTCTTNTLNLCYYIGSDGTKATFDRTQTGNYAIQASLGAVSKIEKPDGEELNFYYRSYIANASPLVKFLQVHSVTSSLGWMVKYELSDSASWIVPTKIYIVNTSTDHCDPTTYGTGGSDSCTVGTSWPTLNGSGGGGGGLVLDAAGTAATTTVTTSTVNGRALVTGITTPTGVSMSATLTGDKVTALTTSGQTWNYAYSDNSGIRTTTVSNPAGGTRVLVSNTSLSQVISDRDEEGRVTKYEYQNKRIYRVINPDATYSGATLTGGYTEYEYDARGNVTKTTVVPKDAIAGTTKNLVATAAYPASCPATDLKFCNQPTSVTDYNGLTTTYEYDTPVGGTPIPAAIW</sequence>
<dbReference type="RefSeq" id="WP_006272033.1">
    <property type="nucleotide sequence ID" value="NZ_GL883077.1"/>
</dbReference>
<dbReference type="HOGENOM" id="CLU_570678_0_0_5"/>
<dbReference type="Gene3D" id="2.180.10.10">
    <property type="entry name" value="RHS repeat-associated core"/>
    <property type="match status" value="1"/>
</dbReference>
<feature type="signal peptide" evidence="1">
    <location>
        <begin position="1"/>
        <end position="29"/>
    </location>
</feature>
<dbReference type="OrthoDB" id="7193209at2"/>
<name>F4QHW4_9CAUL</name>